<dbReference type="PANTHER" id="PTHR43963">
    <property type="entry name" value="CARBONYL REDUCTASE 1-RELATED"/>
    <property type="match status" value="1"/>
</dbReference>
<keyword evidence="2" id="KW-0521">NADP</keyword>
<dbReference type="PANTHER" id="PTHR43963:SF6">
    <property type="entry name" value="CHAIN DEHYDROGENASE FAMILY PROTEIN, PUTATIVE (AFU_ORTHOLOGUE AFUA_3G15350)-RELATED"/>
    <property type="match status" value="1"/>
</dbReference>
<evidence type="ECO:0000256" key="3">
    <source>
        <dbReference type="ARBA" id="ARBA00023002"/>
    </source>
</evidence>
<dbReference type="PRINTS" id="PR00081">
    <property type="entry name" value="GDHRDH"/>
</dbReference>
<protein>
    <submittedName>
        <fullName evidence="5">Uncharacterized protein</fullName>
    </submittedName>
</protein>
<accession>A0A7J6MJ07</accession>
<dbReference type="OrthoDB" id="47007at2759"/>
<evidence type="ECO:0000256" key="2">
    <source>
        <dbReference type="ARBA" id="ARBA00022857"/>
    </source>
</evidence>
<dbReference type="Gene3D" id="3.40.50.720">
    <property type="entry name" value="NAD(P)-binding Rossmann-like Domain"/>
    <property type="match status" value="1"/>
</dbReference>
<dbReference type="InterPro" id="IPR002347">
    <property type="entry name" value="SDR_fam"/>
</dbReference>
<sequence>MVNESPVVVVTGANKGIGFEVCKRMIAEGVRVIMTARDEGRLEKAADILKPYAAVQLDVSDDESIQAAKVQITKIAPVIDALVNNAAILLDDRDEGAKPSYEKARHTMEVNFYGCVKVTEAFMPIMAERGRIVNVSSGLGNLSQVSNALQHRLASPTASVRDILAVADEYMTAVEQGRHAEAGFADNMYGTSKLLVIAWTKALAREALSGPKRILVTTCTPGYCATDMTEYKGDRSATEGAEVIVWLAVDCDYDEHMSGKMYRDREEKEW</sequence>
<keyword evidence="6" id="KW-1185">Reference proteome</keyword>
<evidence type="ECO:0000256" key="4">
    <source>
        <dbReference type="RuleBase" id="RU000363"/>
    </source>
</evidence>
<dbReference type="Proteomes" id="UP000591131">
    <property type="component" value="Unassembled WGS sequence"/>
</dbReference>
<dbReference type="GO" id="GO:0016491">
    <property type="term" value="F:oxidoreductase activity"/>
    <property type="evidence" value="ECO:0007669"/>
    <property type="project" value="UniProtKB-KW"/>
</dbReference>
<dbReference type="SUPFAM" id="SSF51735">
    <property type="entry name" value="NAD(P)-binding Rossmann-fold domains"/>
    <property type="match status" value="1"/>
</dbReference>
<keyword evidence="3" id="KW-0560">Oxidoreductase</keyword>
<name>A0A7J6MJ07_PERCH</name>
<evidence type="ECO:0000313" key="5">
    <source>
        <dbReference type="EMBL" id="KAF4671475.1"/>
    </source>
</evidence>
<comment type="caution">
    <text evidence="5">The sequence shown here is derived from an EMBL/GenBank/DDBJ whole genome shotgun (WGS) entry which is preliminary data.</text>
</comment>
<organism evidence="5 6">
    <name type="scientific">Perkinsus chesapeaki</name>
    <name type="common">Clam parasite</name>
    <name type="synonym">Perkinsus andrewsi</name>
    <dbReference type="NCBI Taxonomy" id="330153"/>
    <lineage>
        <taxon>Eukaryota</taxon>
        <taxon>Sar</taxon>
        <taxon>Alveolata</taxon>
        <taxon>Perkinsozoa</taxon>
        <taxon>Perkinsea</taxon>
        <taxon>Perkinsida</taxon>
        <taxon>Perkinsidae</taxon>
        <taxon>Perkinsus</taxon>
    </lineage>
</organism>
<dbReference type="InterPro" id="IPR036291">
    <property type="entry name" value="NAD(P)-bd_dom_sf"/>
</dbReference>
<evidence type="ECO:0000256" key="1">
    <source>
        <dbReference type="ARBA" id="ARBA00006484"/>
    </source>
</evidence>
<proteinExistence type="inferred from homology"/>
<dbReference type="PRINTS" id="PR00080">
    <property type="entry name" value="SDRFAMILY"/>
</dbReference>
<gene>
    <name evidence="5" type="ORF">FOL47_001527</name>
</gene>
<dbReference type="EMBL" id="JAAPAO010000137">
    <property type="protein sequence ID" value="KAF4671475.1"/>
    <property type="molecule type" value="Genomic_DNA"/>
</dbReference>
<evidence type="ECO:0000313" key="6">
    <source>
        <dbReference type="Proteomes" id="UP000591131"/>
    </source>
</evidence>
<dbReference type="AlphaFoldDB" id="A0A7J6MJ07"/>
<dbReference type="Pfam" id="PF00106">
    <property type="entry name" value="adh_short"/>
    <property type="match status" value="2"/>
</dbReference>
<comment type="similarity">
    <text evidence="1 4">Belongs to the short-chain dehydrogenases/reductases (SDR) family.</text>
</comment>
<reference evidence="5 6" key="1">
    <citation type="submission" date="2020-04" db="EMBL/GenBank/DDBJ databases">
        <title>Perkinsus chesapeaki whole genome sequence.</title>
        <authorList>
            <person name="Bogema D.R."/>
        </authorList>
    </citation>
    <scope>NUCLEOTIDE SEQUENCE [LARGE SCALE GENOMIC DNA]</scope>
    <source>
        <strain evidence="5">ATCC PRA-425</strain>
    </source>
</reference>